<dbReference type="InterPro" id="IPR051474">
    <property type="entry name" value="Anti-sigma-K/W_factor"/>
</dbReference>
<evidence type="ECO:0000256" key="1">
    <source>
        <dbReference type="ARBA" id="ARBA00004167"/>
    </source>
</evidence>
<keyword evidence="6" id="KW-0804">Transcription</keyword>
<evidence type="ECO:0008006" key="10">
    <source>
        <dbReference type="Google" id="ProtNLM"/>
    </source>
</evidence>
<dbReference type="RefSeq" id="WP_408582454.1">
    <property type="nucleotide sequence ID" value="NZ_WHPC01000112.1"/>
</dbReference>
<evidence type="ECO:0000313" key="9">
    <source>
        <dbReference type="Proteomes" id="UP000437709"/>
    </source>
</evidence>
<evidence type="ECO:0000256" key="3">
    <source>
        <dbReference type="ARBA" id="ARBA00022989"/>
    </source>
</evidence>
<feature type="region of interest" description="Disordered" evidence="7">
    <location>
        <begin position="69"/>
        <end position="124"/>
    </location>
</feature>
<keyword evidence="3" id="KW-1133">Transmembrane helix</keyword>
<reference evidence="8 9" key="1">
    <citation type="submission" date="2019-10" db="EMBL/GenBank/DDBJ databases">
        <title>Georgenia wutianyii sp. nov. and Georgenia yuyongxinii sp. nov. isolated from plateau pika (Ochotona curzoniae) in the Qinghai-Tibet plateau of China.</title>
        <authorList>
            <person name="Tian Z."/>
        </authorList>
    </citation>
    <scope>NUCLEOTIDE SEQUENCE [LARGE SCALE GENOMIC DNA]</scope>
    <source>
        <strain evidence="8 9">JCM 19765</strain>
    </source>
</reference>
<proteinExistence type="predicted"/>
<dbReference type="InterPro" id="IPR041916">
    <property type="entry name" value="Anti_sigma_zinc_sf"/>
</dbReference>
<accession>A0A6N7EL56</accession>
<evidence type="ECO:0000256" key="2">
    <source>
        <dbReference type="ARBA" id="ARBA00022692"/>
    </source>
</evidence>
<feature type="non-terminal residue" evidence="8">
    <location>
        <position position="124"/>
    </location>
</feature>
<dbReference type="PANTHER" id="PTHR37461:SF1">
    <property type="entry name" value="ANTI-SIGMA-K FACTOR RSKA"/>
    <property type="match status" value="1"/>
</dbReference>
<protein>
    <recommendedName>
        <fullName evidence="10">Anti-sigma factor</fullName>
    </recommendedName>
</protein>
<keyword evidence="5" id="KW-0472">Membrane</keyword>
<dbReference type="EMBL" id="WHPC01000112">
    <property type="protein sequence ID" value="MPV38800.1"/>
    <property type="molecule type" value="Genomic_DNA"/>
</dbReference>
<comment type="caution">
    <text evidence="8">The sequence shown here is derived from an EMBL/GenBank/DDBJ whole genome shotgun (WGS) entry which is preliminary data.</text>
</comment>
<dbReference type="GO" id="GO:0016020">
    <property type="term" value="C:membrane"/>
    <property type="evidence" value="ECO:0007669"/>
    <property type="project" value="UniProtKB-SubCell"/>
</dbReference>
<organism evidence="8 9">
    <name type="scientific">Georgenia subflava</name>
    <dbReference type="NCBI Taxonomy" id="1622177"/>
    <lineage>
        <taxon>Bacteria</taxon>
        <taxon>Bacillati</taxon>
        <taxon>Actinomycetota</taxon>
        <taxon>Actinomycetes</taxon>
        <taxon>Micrococcales</taxon>
        <taxon>Bogoriellaceae</taxon>
        <taxon>Georgenia</taxon>
    </lineage>
</organism>
<dbReference type="GO" id="GO:0016989">
    <property type="term" value="F:sigma factor antagonist activity"/>
    <property type="evidence" value="ECO:0007669"/>
    <property type="project" value="TreeGrafter"/>
</dbReference>
<evidence type="ECO:0000256" key="6">
    <source>
        <dbReference type="ARBA" id="ARBA00023163"/>
    </source>
</evidence>
<evidence type="ECO:0000256" key="7">
    <source>
        <dbReference type="SAM" id="MobiDB-lite"/>
    </source>
</evidence>
<comment type="subcellular location">
    <subcellularLocation>
        <location evidence="1">Membrane</location>
        <topology evidence="1">Single-pass membrane protein</topology>
    </subcellularLocation>
</comment>
<evidence type="ECO:0000256" key="5">
    <source>
        <dbReference type="ARBA" id="ARBA00023136"/>
    </source>
</evidence>
<gene>
    <name evidence="8" type="ORF">GB881_17450</name>
</gene>
<keyword evidence="4" id="KW-0805">Transcription regulation</keyword>
<dbReference type="PANTHER" id="PTHR37461">
    <property type="entry name" value="ANTI-SIGMA-K FACTOR RSKA"/>
    <property type="match status" value="1"/>
</dbReference>
<feature type="compositionally biased region" description="Basic residues" evidence="7">
    <location>
        <begin position="113"/>
        <end position="124"/>
    </location>
</feature>
<dbReference type="Gene3D" id="1.10.10.1320">
    <property type="entry name" value="Anti-sigma factor, zinc-finger domain"/>
    <property type="match status" value="1"/>
</dbReference>
<dbReference type="Proteomes" id="UP000437709">
    <property type="component" value="Unassembled WGS sequence"/>
</dbReference>
<feature type="compositionally biased region" description="Basic and acidic residues" evidence="7">
    <location>
        <begin position="90"/>
        <end position="105"/>
    </location>
</feature>
<keyword evidence="9" id="KW-1185">Reference proteome</keyword>
<keyword evidence="2" id="KW-0812">Transmembrane</keyword>
<dbReference type="AlphaFoldDB" id="A0A6N7EL56"/>
<sequence>MTDHRAERELLGAWALDAVDDVERAAVERAIREDPEVAAEARALRETVARIAEADAVAPPPSLRGEVLTTVTTTPQDGGAVATPSPGSGDDAREDPGHLSGDEGVRVVGRGAGRGRRVRHPQRW</sequence>
<evidence type="ECO:0000256" key="4">
    <source>
        <dbReference type="ARBA" id="ARBA00023015"/>
    </source>
</evidence>
<evidence type="ECO:0000313" key="8">
    <source>
        <dbReference type="EMBL" id="MPV38800.1"/>
    </source>
</evidence>
<dbReference type="GO" id="GO:0006417">
    <property type="term" value="P:regulation of translation"/>
    <property type="evidence" value="ECO:0007669"/>
    <property type="project" value="TreeGrafter"/>
</dbReference>
<name>A0A6N7EL56_9MICO</name>